<name>A0ABP0AXZ6_9PEZI</name>
<feature type="compositionally biased region" description="Low complexity" evidence="1">
    <location>
        <begin position="127"/>
        <end position="158"/>
    </location>
</feature>
<proteinExistence type="predicted"/>
<gene>
    <name evidence="2" type="ORF">SBRCBS47491_001381</name>
</gene>
<dbReference type="Proteomes" id="UP001642406">
    <property type="component" value="Unassembled WGS sequence"/>
</dbReference>
<accession>A0ABP0AXZ6</accession>
<feature type="compositionally biased region" description="Low complexity" evidence="1">
    <location>
        <begin position="165"/>
        <end position="181"/>
    </location>
</feature>
<feature type="region of interest" description="Disordered" evidence="1">
    <location>
        <begin position="75"/>
        <end position="181"/>
    </location>
</feature>
<feature type="compositionally biased region" description="Polar residues" evidence="1">
    <location>
        <begin position="104"/>
        <end position="123"/>
    </location>
</feature>
<reference evidence="2 3" key="1">
    <citation type="submission" date="2024-01" db="EMBL/GenBank/DDBJ databases">
        <authorList>
            <person name="Allen C."/>
            <person name="Tagirdzhanova G."/>
        </authorList>
    </citation>
    <scope>NUCLEOTIDE SEQUENCE [LARGE SCALE GENOMIC DNA]</scope>
</reference>
<sequence>MSVYGNAFTLSSVGPGFSAFQPPPAAPTTQTPAAISLFGPNGRTHPPFYNGMQQQRSQQPSYPAATGTHNPTMSAFATPGVLPPPTTFASAQPSPSAGRPVYTSPFNQQIPPMASHSQHSSNMYARAAPGTTPGATPVSTADGATNTNTNANMSTQSSYPPPQGGSPSSQNNSAGNRNSMS</sequence>
<evidence type="ECO:0000256" key="1">
    <source>
        <dbReference type="SAM" id="MobiDB-lite"/>
    </source>
</evidence>
<evidence type="ECO:0000313" key="2">
    <source>
        <dbReference type="EMBL" id="CAK7212170.1"/>
    </source>
</evidence>
<dbReference type="EMBL" id="CAWUHC010000007">
    <property type="protein sequence ID" value="CAK7212170.1"/>
    <property type="molecule type" value="Genomic_DNA"/>
</dbReference>
<organism evidence="2 3">
    <name type="scientific">Sporothrix bragantina</name>
    <dbReference type="NCBI Taxonomy" id="671064"/>
    <lineage>
        <taxon>Eukaryota</taxon>
        <taxon>Fungi</taxon>
        <taxon>Dikarya</taxon>
        <taxon>Ascomycota</taxon>
        <taxon>Pezizomycotina</taxon>
        <taxon>Sordariomycetes</taxon>
        <taxon>Sordariomycetidae</taxon>
        <taxon>Ophiostomatales</taxon>
        <taxon>Ophiostomataceae</taxon>
        <taxon>Sporothrix</taxon>
    </lineage>
</organism>
<keyword evidence="3" id="KW-1185">Reference proteome</keyword>
<protein>
    <submittedName>
        <fullName evidence="2">Uncharacterized protein</fullName>
    </submittedName>
</protein>
<evidence type="ECO:0000313" key="3">
    <source>
        <dbReference type="Proteomes" id="UP001642406"/>
    </source>
</evidence>
<comment type="caution">
    <text evidence="2">The sequence shown here is derived from an EMBL/GenBank/DDBJ whole genome shotgun (WGS) entry which is preliminary data.</text>
</comment>